<keyword evidence="5" id="KW-1185">Reference proteome</keyword>
<name>A0A913YW11_EXADI</name>
<dbReference type="InterPro" id="IPR040242">
    <property type="entry name" value="TPRG1-like"/>
</dbReference>
<evidence type="ECO:0000313" key="4">
    <source>
        <dbReference type="EnsemblMetazoa" id="XP_028518707.1"/>
    </source>
</evidence>
<accession>A0A913YW11</accession>
<dbReference type="PANTHER" id="PTHR31108">
    <property type="entry name" value="TUMOR PROTEIN P63-REGULATED GENE 1-LIKE PROTEIN"/>
    <property type="match status" value="1"/>
</dbReference>
<comment type="similarity">
    <text evidence="1">Belongs to the TPRG1 family.</text>
</comment>
<dbReference type="OrthoDB" id="10012704at2759"/>
<reference evidence="4" key="1">
    <citation type="submission" date="2022-11" db="UniProtKB">
        <authorList>
            <consortium name="EnsemblMetazoa"/>
        </authorList>
    </citation>
    <scope>IDENTIFICATION</scope>
</reference>
<dbReference type="EnsemblMetazoa" id="XM_028662906.1">
    <property type="protein sequence ID" value="XP_028518707.1"/>
    <property type="gene ID" value="LOC110251299"/>
</dbReference>
<protein>
    <recommendedName>
        <fullName evidence="3">HSac2 domain-containing protein</fullName>
    </recommendedName>
</protein>
<evidence type="ECO:0000313" key="5">
    <source>
        <dbReference type="Proteomes" id="UP000887567"/>
    </source>
</evidence>
<dbReference type="InterPro" id="IPR022158">
    <property type="entry name" value="Inositol_phosphatase"/>
</dbReference>
<dbReference type="Pfam" id="PF12456">
    <property type="entry name" value="hSac2"/>
    <property type="match status" value="1"/>
</dbReference>
<dbReference type="AlphaFoldDB" id="A0A913YW11"/>
<dbReference type="RefSeq" id="XP_028518707.1">
    <property type="nucleotide sequence ID" value="XM_028662906.1"/>
</dbReference>
<evidence type="ECO:0000256" key="1">
    <source>
        <dbReference type="ARBA" id="ARBA00009163"/>
    </source>
</evidence>
<evidence type="ECO:0000259" key="3">
    <source>
        <dbReference type="PROSITE" id="PS51791"/>
    </source>
</evidence>
<feature type="compositionally biased region" description="Basic and acidic residues" evidence="2">
    <location>
        <begin position="1"/>
        <end position="29"/>
    </location>
</feature>
<evidence type="ECO:0000256" key="2">
    <source>
        <dbReference type="SAM" id="MobiDB-lite"/>
    </source>
</evidence>
<sequence>MAEGVAKLDENDPSFRSEKPPEYQERTDMTSESLSEPDTTNSSVPNVEIRDQRFYNQHPPMAPVYSNEDVKQISENMKKEEAKKYFSLREGQFENAVDTDCKAFINPEEDGEVVSSYLLTEIDHWDHEKERIVIITEKKLILVKYNFIGLRVEDHRKIPLINCDKIQSGRFTYPKNTMMIPRHFQTGLRVYINKNNQPSFMQNWNPWCRDMPFVTFAWHKALHLKDEISRYLDLNAFQQELVTSITAAHNELHPGVAEDSLEFSNEPILIQVYCGASPIVHNWSILGYNRDRGSFGY</sequence>
<dbReference type="Proteomes" id="UP000887567">
    <property type="component" value="Unplaced"/>
</dbReference>
<dbReference type="InterPro" id="IPR034753">
    <property type="entry name" value="hSac2"/>
</dbReference>
<feature type="compositionally biased region" description="Polar residues" evidence="2">
    <location>
        <begin position="30"/>
        <end position="45"/>
    </location>
</feature>
<organism evidence="4 5">
    <name type="scientific">Exaiptasia diaphana</name>
    <name type="common">Tropical sea anemone</name>
    <name type="synonym">Aiptasia pulchella</name>
    <dbReference type="NCBI Taxonomy" id="2652724"/>
    <lineage>
        <taxon>Eukaryota</taxon>
        <taxon>Metazoa</taxon>
        <taxon>Cnidaria</taxon>
        <taxon>Anthozoa</taxon>
        <taxon>Hexacorallia</taxon>
        <taxon>Actiniaria</taxon>
        <taxon>Aiptasiidae</taxon>
        <taxon>Exaiptasia</taxon>
    </lineage>
</organism>
<feature type="region of interest" description="Disordered" evidence="2">
    <location>
        <begin position="1"/>
        <end position="47"/>
    </location>
</feature>
<dbReference type="GeneID" id="110251299"/>
<dbReference type="OMA" id="WNPWSSN"/>
<dbReference type="PROSITE" id="PS51791">
    <property type="entry name" value="HSAC2"/>
    <property type="match status" value="1"/>
</dbReference>
<proteinExistence type="inferred from homology"/>
<dbReference type="GO" id="GO:0005737">
    <property type="term" value="C:cytoplasm"/>
    <property type="evidence" value="ECO:0007669"/>
    <property type="project" value="TreeGrafter"/>
</dbReference>
<feature type="domain" description="HSac2" evidence="3">
    <location>
        <begin position="87"/>
        <end position="270"/>
    </location>
</feature>
<dbReference type="PANTHER" id="PTHR31108:SF1">
    <property type="entry name" value="HSAC2 DOMAIN-CONTAINING PROTEIN"/>
    <property type="match status" value="1"/>
</dbReference>